<organism evidence="1">
    <name type="scientific">marine sediment metagenome</name>
    <dbReference type="NCBI Taxonomy" id="412755"/>
    <lineage>
        <taxon>unclassified sequences</taxon>
        <taxon>metagenomes</taxon>
        <taxon>ecological metagenomes</taxon>
    </lineage>
</organism>
<proteinExistence type="predicted"/>
<reference evidence="1" key="1">
    <citation type="journal article" date="2015" name="Nature">
        <title>Complex archaea that bridge the gap between prokaryotes and eukaryotes.</title>
        <authorList>
            <person name="Spang A."/>
            <person name="Saw J.H."/>
            <person name="Jorgensen S.L."/>
            <person name="Zaremba-Niedzwiedzka K."/>
            <person name="Martijn J."/>
            <person name="Lind A.E."/>
            <person name="van Eijk R."/>
            <person name="Schleper C."/>
            <person name="Guy L."/>
            <person name="Ettema T.J."/>
        </authorList>
    </citation>
    <scope>NUCLEOTIDE SEQUENCE</scope>
</reference>
<accession>A0A0F8YNT8</accession>
<dbReference type="EMBL" id="LAZR01055900">
    <property type="protein sequence ID" value="KKK75365.1"/>
    <property type="molecule type" value="Genomic_DNA"/>
</dbReference>
<protein>
    <submittedName>
        <fullName evidence="1">Uncharacterized protein</fullName>
    </submittedName>
</protein>
<gene>
    <name evidence="1" type="ORF">LCGC14_2874420</name>
</gene>
<comment type="caution">
    <text evidence="1">The sequence shown here is derived from an EMBL/GenBank/DDBJ whole genome shotgun (WGS) entry which is preliminary data.</text>
</comment>
<sequence length="158" mass="18829">MGIEEIIMWREIDDKTGIDEIVALWNNRPNCTFQMDKDIIKRTLETKKDAHYYIFEGTYIKILKGIKHDISDDTTYIFIINSDTIITENDNVQKANEMWDASQLIVKMLLEKYNRKVKLIKWQKEQRIQSIIDSAIGFYAKYGIKATNREHDWLFELM</sequence>
<evidence type="ECO:0000313" key="1">
    <source>
        <dbReference type="EMBL" id="KKK75365.1"/>
    </source>
</evidence>
<dbReference type="AlphaFoldDB" id="A0A0F8YNT8"/>
<name>A0A0F8YNT8_9ZZZZ</name>